<feature type="transmembrane region" description="Helical" evidence="1">
    <location>
        <begin position="59"/>
        <end position="78"/>
    </location>
</feature>
<evidence type="ECO:0000256" key="1">
    <source>
        <dbReference type="SAM" id="Phobius"/>
    </source>
</evidence>
<keyword evidence="1" id="KW-1133">Transmembrane helix</keyword>
<feature type="transmembrane region" description="Helical" evidence="1">
    <location>
        <begin position="6"/>
        <end position="27"/>
    </location>
</feature>
<dbReference type="Proteomes" id="UP001259803">
    <property type="component" value="Unassembled WGS sequence"/>
</dbReference>
<comment type="caution">
    <text evidence="3">The sequence shown here is derived from an EMBL/GenBank/DDBJ whole genome shotgun (WGS) entry which is preliminary data.</text>
</comment>
<dbReference type="RefSeq" id="WP_311341228.1">
    <property type="nucleotide sequence ID" value="NZ_JAVRHS010000009.1"/>
</dbReference>
<reference evidence="3 4" key="1">
    <citation type="submission" date="2023-09" db="EMBL/GenBank/DDBJ databases">
        <authorList>
            <person name="Rey-Velasco X."/>
        </authorList>
    </citation>
    <scope>NUCLEOTIDE SEQUENCE [LARGE SCALE GENOMIC DNA]</scope>
    <source>
        <strain evidence="3 4">F390</strain>
    </source>
</reference>
<dbReference type="NCBIfam" id="NF047864">
    <property type="entry name" value="CBU_0592_membra"/>
    <property type="match status" value="1"/>
</dbReference>
<sequence length="88" mass="9290">MPIGQIATIVGFAGMLCVVTAYAYLTASKDPDPLLLHGGNLIGAAMLAFSLVINPNLPSLVLEGIWACVACWGLYKALRKRSQDRAAS</sequence>
<keyword evidence="1" id="KW-0472">Membrane</keyword>
<organism evidence="3 4">
    <name type="scientific">Croceicoccus esteveae</name>
    <dbReference type="NCBI Taxonomy" id="3075597"/>
    <lineage>
        <taxon>Bacteria</taxon>
        <taxon>Pseudomonadati</taxon>
        <taxon>Pseudomonadota</taxon>
        <taxon>Alphaproteobacteria</taxon>
        <taxon>Sphingomonadales</taxon>
        <taxon>Erythrobacteraceae</taxon>
        <taxon>Croceicoccus</taxon>
    </lineage>
</organism>
<feature type="transmembrane region" description="Helical" evidence="1">
    <location>
        <begin position="34"/>
        <end position="53"/>
    </location>
</feature>
<proteinExistence type="predicted"/>
<accession>A0ABU2ZKA7</accession>
<protein>
    <submittedName>
        <fullName evidence="3">Permease</fullName>
    </submittedName>
</protein>
<keyword evidence="1" id="KW-0812">Transmembrane</keyword>
<name>A0ABU2ZKA7_9SPHN</name>
<keyword evidence="4" id="KW-1185">Reference proteome</keyword>
<evidence type="ECO:0000313" key="3">
    <source>
        <dbReference type="EMBL" id="MDT0576651.1"/>
    </source>
</evidence>
<gene>
    <name evidence="3" type="ORF">RM533_10720</name>
</gene>
<dbReference type="InterPro" id="IPR058058">
    <property type="entry name" value="CBU_0592-like"/>
</dbReference>
<evidence type="ECO:0000259" key="2">
    <source>
        <dbReference type="Pfam" id="PF26604"/>
    </source>
</evidence>
<feature type="domain" description="CBU-0592-like" evidence="2">
    <location>
        <begin position="8"/>
        <end position="81"/>
    </location>
</feature>
<evidence type="ECO:0000313" key="4">
    <source>
        <dbReference type="Proteomes" id="UP001259803"/>
    </source>
</evidence>
<dbReference type="EMBL" id="JAVRHS010000009">
    <property type="protein sequence ID" value="MDT0576651.1"/>
    <property type="molecule type" value="Genomic_DNA"/>
</dbReference>
<dbReference type="Pfam" id="PF26604">
    <property type="entry name" value="CBU_0592"/>
    <property type="match status" value="1"/>
</dbReference>